<organism evidence="2">
    <name type="scientific">Culex pipiens</name>
    <name type="common">House mosquito</name>
    <dbReference type="NCBI Taxonomy" id="7175"/>
    <lineage>
        <taxon>Eukaryota</taxon>
        <taxon>Metazoa</taxon>
        <taxon>Ecdysozoa</taxon>
        <taxon>Arthropoda</taxon>
        <taxon>Hexapoda</taxon>
        <taxon>Insecta</taxon>
        <taxon>Pterygota</taxon>
        <taxon>Neoptera</taxon>
        <taxon>Endopterygota</taxon>
        <taxon>Diptera</taxon>
        <taxon>Nematocera</taxon>
        <taxon>Culicoidea</taxon>
        <taxon>Culicidae</taxon>
        <taxon>Culicinae</taxon>
        <taxon>Culicini</taxon>
        <taxon>Culex</taxon>
        <taxon>Culex</taxon>
    </lineage>
</organism>
<reference evidence="2" key="1">
    <citation type="submission" date="2021-05" db="EMBL/GenBank/DDBJ databases">
        <authorList>
            <person name="Alioto T."/>
            <person name="Alioto T."/>
            <person name="Gomez Garrido J."/>
        </authorList>
    </citation>
    <scope>NUCLEOTIDE SEQUENCE</scope>
</reference>
<evidence type="ECO:0000313" key="2">
    <source>
        <dbReference type="EMBL" id="CAG6469529.1"/>
    </source>
</evidence>
<proteinExistence type="predicted"/>
<accession>A0A8D8FGT1</accession>
<evidence type="ECO:0000256" key="1">
    <source>
        <dbReference type="SAM" id="MobiDB-lite"/>
    </source>
</evidence>
<name>A0A8D8FGT1_CULPI</name>
<sequence length="146" mass="16475">MHGRTTGVHIKDACWELRRHEIKPSSQPCKNICCGTNPHLVQRDRPNSMTTSSWNPPQRTKSAPERRPASSAAEEAAIGQQFRGRLLLNLHPKPFLRAGYSCCSGTRKRRRLAKLLLQGKVKQYAGTCPFRRLNGRGIMSRLDQSV</sequence>
<protein>
    <submittedName>
        <fullName evidence="2">(northern house mosquito) hypothetical protein</fullName>
    </submittedName>
</protein>
<feature type="compositionally biased region" description="Polar residues" evidence="1">
    <location>
        <begin position="47"/>
        <end position="61"/>
    </location>
</feature>
<feature type="region of interest" description="Disordered" evidence="1">
    <location>
        <begin position="40"/>
        <end position="75"/>
    </location>
</feature>
<dbReference type="EMBL" id="HBUE01063134">
    <property type="protein sequence ID" value="CAG6469529.1"/>
    <property type="molecule type" value="Transcribed_RNA"/>
</dbReference>
<dbReference type="AlphaFoldDB" id="A0A8D8FGT1"/>